<proteinExistence type="predicted"/>
<dbReference type="AlphaFoldDB" id="A0A225DJU2"/>
<sequence>MTGFGKLLTFLNVFVAVALLSWSVSSYTNRVDLLDSKNENETVEGQITIYKKEIDSLSKSIAGSQSAYGAKFRGLSDLELTRDFRRSKYNDRLYQARGADGAGRRIQAVFRVQIPAVGGAGDAAFTDLSKDGAVILGANNKPLEGLESLRKQFQDTVATIRLLRFGDPARKLTDAQKRDLSKTVGNNADYTELLNGLGVEDLRILHSDLSELVAANDALIGRQKTALTNLREEAAYLGSIKVNWVVQLQTLERRQAQLEARLQEFK</sequence>
<evidence type="ECO:0000313" key="2">
    <source>
        <dbReference type="Proteomes" id="UP000214646"/>
    </source>
</evidence>
<accession>A0A225DJU2</accession>
<dbReference type="RefSeq" id="WP_088259415.1">
    <property type="nucleotide sequence ID" value="NZ_NIDE01000017.1"/>
</dbReference>
<protein>
    <submittedName>
        <fullName evidence="1">Uncharacterized protein</fullName>
    </submittedName>
</protein>
<name>A0A225DJU2_9BACT</name>
<evidence type="ECO:0000313" key="1">
    <source>
        <dbReference type="EMBL" id="OWK36407.1"/>
    </source>
</evidence>
<gene>
    <name evidence="1" type="ORF">FRUB_08970</name>
</gene>
<reference evidence="2" key="1">
    <citation type="submission" date="2017-06" db="EMBL/GenBank/DDBJ databases">
        <title>Genome analysis of Fimbriiglobus ruber SP5, the first member of the order Planctomycetales with confirmed chitinolytic capability.</title>
        <authorList>
            <person name="Ravin N.V."/>
            <person name="Rakitin A.L."/>
            <person name="Ivanova A.A."/>
            <person name="Beletsky A.V."/>
            <person name="Kulichevskaya I.S."/>
            <person name="Mardanov A.V."/>
            <person name="Dedysh S.N."/>
        </authorList>
    </citation>
    <scope>NUCLEOTIDE SEQUENCE [LARGE SCALE GENOMIC DNA]</scope>
    <source>
        <strain evidence="2">SP5</strain>
    </source>
</reference>
<comment type="caution">
    <text evidence="1">The sequence shown here is derived from an EMBL/GenBank/DDBJ whole genome shotgun (WGS) entry which is preliminary data.</text>
</comment>
<organism evidence="1 2">
    <name type="scientific">Fimbriiglobus ruber</name>
    <dbReference type="NCBI Taxonomy" id="1908690"/>
    <lineage>
        <taxon>Bacteria</taxon>
        <taxon>Pseudomonadati</taxon>
        <taxon>Planctomycetota</taxon>
        <taxon>Planctomycetia</taxon>
        <taxon>Gemmatales</taxon>
        <taxon>Gemmataceae</taxon>
        <taxon>Fimbriiglobus</taxon>
    </lineage>
</organism>
<dbReference type="Proteomes" id="UP000214646">
    <property type="component" value="Unassembled WGS sequence"/>
</dbReference>
<keyword evidence="2" id="KW-1185">Reference proteome</keyword>
<dbReference type="EMBL" id="NIDE01000017">
    <property type="protein sequence ID" value="OWK36407.1"/>
    <property type="molecule type" value="Genomic_DNA"/>
</dbReference>